<keyword evidence="10" id="KW-1185">Reference proteome</keyword>
<evidence type="ECO:0000256" key="2">
    <source>
        <dbReference type="ARBA" id="ARBA00022692"/>
    </source>
</evidence>
<evidence type="ECO:0000313" key="10">
    <source>
        <dbReference type="Proteomes" id="UP000225706"/>
    </source>
</evidence>
<evidence type="ECO:0000259" key="8">
    <source>
        <dbReference type="Pfam" id="PF02932"/>
    </source>
</evidence>
<dbReference type="FunFam" id="2.70.170.10:FF:000028">
    <property type="entry name" value="AcetylCholine Receptor"/>
    <property type="match status" value="1"/>
</dbReference>
<protein>
    <submittedName>
        <fullName evidence="9">Neuronal acetylcholine receptor subunit alpha-7</fullName>
    </submittedName>
</protein>
<feature type="domain" description="Neurotransmitter-gated ion-channel transmembrane" evidence="8">
    <location>
        <begin position="250"/>
        <end position="341"/>
    </location>
</feature>
<evidence type="ECO:0000256" key="5">
    <source>
        <dbReference type="SAM" id="Phobius"/>
    </source>
</evidence>
<reference evidence="10" key="1">
    <citation type="journal article" date="2017" name="bioRxiv">
        <title>Comparative analysis of the genomes of Stylophora pistillata and Acropora digitifera provides evidence for extensive differences between species of corals.</title>
        <authorList>
            <person name="Voolstra C.R."/>
            <person name="Li Y."/>
            <person name="Liew Y.J."/>
            <person name="Baumgarten S."/>
            <person name="Zoccola D."/>
            <person name="Flot J.-F."/>
            <person name="Tambutte S."/>
            <person name="Allemand D."/>
            <person name="Aranda M."/>
        </authorList>
    </citation>
    <scope>NUCLEOTIDE SEQUENCE [LARGE SCALE GENOMIC DNA]</scope>
</reference>
<organism evidence="9 10">
    <name type="scientific">Stylophora pistillata</name>
    <name type="common">Smooth cauliflower coral</name>
    <dbReference type="NCBI Taxonomy" id="50429"/>
    <lineage>
        <taxon>Eukaryota</taxon>
        <taxon>Metazoa</taxon>
        <taxon>Cnidaria</taxon>
        <taxon>Anthozoa</taxon>
        <taxon>Hexacorallia</taxon>
        <taxon>Scleractinia</taxon>
        <taxon>Astrocoeniina</taxon>
        <taxon>Pocilloporidae</taxon>
        <taxon>Stylophora</taxon>
    </lineage>
</organism>
<dbReference type="CDD" id="cd19051">
    <property type="entry name" value="LGIC_TM_cation"/>
    <property type="match status" value="1"/>
</dbReference>
<keyword evidence="4 5" id="KW-0472">Membrane</keyword>
<feature type="transmembrane region" description="Helical" evidence="5">
    <location>
        <begin position="243"/>
        <end position="267"/>
    </location>
</feature>
<dbReference type="InterPro" id="IPR006202">
    <property type="entry name" value="Neur_chan_lig-bd"/>
</dbReference>
<dbReference type="Pfam" id="PF02931">
    <property type="entry name" value="Neur_chan_LBD"/>
    <property type="match status" value="1"/>
</dbReference>
<dbReference type="AlphaFoldDB" id="A0A2B4RNC5"/>
<dbReference type="Gene3D" id="2.70.170.10">
    <property type="entry name" value="Neurotransmitter-gated ion-channel ligand-binding domain"/>
    <property type="match status" value="1"/>
</dbReference>
<feature type="transmembrane region" description="Helical" evidence="5">
    <location>
        <begin position="410"/>
        <end position="428"/>
    </location>
</feature>
<feature type="transmembrane region" description="Helical" evidence="5">
    <location>
        <begin position="274"/>
        <end position="295"/>
    </location>
</feature>
<dbReference type="SUPFAM" id="SSF90112">
    <property type="entry name" value="Neurotransmitter-gated ion-channel transmembrane pore"/>
    <property type="match status" value="1"/>
</dbReference>
<dbReference type="GO" id="GO:0016020">
    <property type="term" value="C:membrane"/>
    <property type="evidence" value="ECO:0007669"/>
    <property type="project" value="UniProtKB-SubCell"/>
</dbReference>
<dbReference type="InterPro" id="IPR006029">
    <property type="entry name" value="Neurotrans-gated_channel_TM"/>
</dbReference>
<feature type="domain" description="Neurotransmitter-gated ion-channel ligand-binding" evidence="7">
    <location>
        <begin position="30"/>
        <end position="241"/>
    </location>
</feature>
<dbReference type="PRINTS" id="PR00252">
    <property type="entry name" value="NRIONCHANNEL"/>
</dbReference>
<keyword evidence="6" id="KW-0732">Signal</keyword>
<dbReference type="PANTHER" id="PTHR18945">
    <property type="entry name" value="NEUROTRANSMITTER GATED ION CHANNEL"/>
    <property type="match status" value="1"/>
</dbReference>
<dbReference type="Proteomes" id="UP000225706">
    <property type="component" value="Unassembled WGS sequence"/>
</dbReference>
<keyword evidence="3 5" id="KW-1133">Transmembrane helix</keyword>
<keyword evidence="2 5" id="KW-0812">Transmembrane</keyword>
<dbReference type="Gene3D" id="1.20.58.390">
    <property type="entry name" value="Neurotransmitter-gated ion-channel transmembrane domain"/>
    <property type="match status" value="1"/>
</dbReference>
<evidence type="ECO:0000259" key="7">
    <source>
        <dbReference type="Pfam" id="PF02931"/>
    </source>
</evidence>
<dbReference type="Pfam" id="PF02932">
    <property type="entry name" value="Neur_chan_memb"/>
    <property type="match status" value="1"/>
</dbReference>
<dbReference type="GO" id="GO:0004888">
    <property type="term" value="F:transmembrane signaling receptor activity"/>
    <property type="evidence" value="ECO:0007669"/>
    <property type="project" value="InterPro"/>
</dbReference>
<dbReference type="InterPro" id="IPR006201">
    <property type="entry name" value="Neur_channel"/>
</dbReference>
<gene>
    <name evidence="9" type="primary">Chrna7</name>
    <name evidence="9" type="ORF">AWC38_SpisGene17935</name>
</gene>
<evidence type="ECO:0000256" key="4">
    <source>
        <dbReference type="ARBA" id="ARBA00023136"/>
    </source>
</evidence>
<comment type="subcellular location">
    <subcellularLocation>
        <location evidence="1">Membrane</location>
        <topology evidence="1">Multi-pass membrane protein</topology>
    </subcellularLocation>
</comment>
<accession>A0A2B4RNC5</accession>
<dbReference type="STRING" id="50429.A0A2B4RNC5"/>
<keyword evidence="9" id="KW-0675">Receptor</keyword>
<sequence length="429" mass="48748">MKSIAVVVIFLKIISLFEGYVGSTKTSFEHHIRADLLKNYDKKVRPVLRGKREVEVSLALRISRLVKVDNKEQLVVLDTWVIQTWRNEFLTWNSSEYGDLNRIHFSPEEIWVPDVALFNNGDDKINLAGGPTKFVTDISVNDKGRCVWSGPATFKANCEMKVDEWPFDEQTCELAFGSYSYGKNLLKLKLFKDKRKFATRFVKSGDWEITNITAALGETDHGNCCRFNFSEVVYTLEMKRKSLYYMFYLFTPTSLLTILALSSFLIHVESGERIGFVTTILLAMTVFLLLIPSFLPVTSDGLPILGINLQVTMILIAAILFANIFVLRVYFKEGTPPNWIEKFCSFGNFKKESRVRRVNVSQADSNYPLALKSSTTTGIEMPECTGTPAFVQPTKVQEFTWQRVSAKMDLVFFVIFIIASSVAYALTFG</sequence>
<dbReference type="SUPFAM" id="SSF63712">
    <property type="entry name" value="Nicotinic receptor ligand binding domain-like"/>
    <property type="match status" value="1"/>
</dbReference>
<dbReference type="OrthoDB" id="5956274at2759"/>
<feature type="transmembrane region" description="Helical" evidence="5">
    <location>
        <begin position="307"/>
        <end position="331"/>
    </location>
</feature>
<evidence type="ECO:0000256" key="6">
    <source>
        <dbReference type="SAM" id="SignalP"/>
    </source>
</evidence>
<dbReference type="InterPro" id="IPR036719">
    <property type="entry name" value="Neuro-gated_channel_TM_sf"/>
</dbReference>
<feature type="chain" id="PRO_5013264895" evidence="6">
    <location>
        <begin position="20"/>
        <end position="429"/>
    </location>
</feature>
<dbReference type="EMBL" id="LSMT01000452">
    <property type="protein sequence ID" value="PFX17742.1"/>
    <property type="molecule type" value="Genomic_DNA"/>
</dbReference>
<dbReference type="InterPro" id="IPR036734">
    <property type="entry name" value="Neur_chan_lig-bd_sf"/>
</dbReference>
<evidence type="ECO:0000256" key="1">
    <source>
        <dbReference type="ARBA" id="ARBA00004141"/>
    </source>
</evidence>
<comment type="caution">
    <text evidence="9">The sequence shown here is derived from an EMBL/GenBank/DDBJ whole genome shotgun (WGS) entry which is preliminary data.</text>
</comment>
<dbReference type="InterPro" id="IPR038050">
    <property type="entry name" value="Neuro_actylchol_rec"/>
</dbReference>
<name>A0A2B4RNC5_STYPI</name>
<evidence type="ECO:0000313" key="9">
    <source>
        <dbReference type="EMBL" id="PFX17742.1"/>
    </source>
</evidence>
<proteinExistence type="predicted"/>
<evidence type="ECO:0000256" key="3">
    <source>
        <dbReference type="ARBA" id="ARBA00022989"/>
    </source>
</evidence>
<dbReference type="GO" id="GO:0005230">
    <property type="term" value="F:extracellular ligand-gated monoatomic ion channel activity"/>
    <property type="evidence" value="ECO:0007669"/>
    <property type="project" value="InterPro"/>
</dbReference>
<feature type="signal peptide" evidence="6">
    <location>
        <begin position="1"/>
        <end position="19"/>
    </location>
</feature>